<dbReference type="EMBL" id="JAHYXK010000001">
    <property type="protein sequence ID" value="MBW7465789.1"/>
    <property type="molecule type" value="Genomic_DNA"/>
</dbReference>
<sequence length="575" mass="62558">MSSAANDKRGHLENEFQRRMHDAEASPSPDLWARIDHDLTIQESKHYKGRMVLYRQLAAACFVLFMLAGALLTYHYKAENSIDAGIASMQLDNESGSITDKMADVREGAANPSAQLPENETYDKNLAAGAAATEGTDLTGTDKHARRNINYSSIAGSGKAATQSINAETANNRNAGSIGAASGTTKYSLNSAVAVAAEPSATINNESIFGLEDETTVSRSVSSRFDVGRPFFQTARQAITSVPSSYTSEQSIASETGRTRSLVELSQTAVSDYLAKQKKVEEVAIALNTPATGSEKDEKEATKDNRWSLGLGYAPSYFNQNIQMPNQMMTTVNHRSFAAGGPDKTDESSYNMNQARDEFEANTDPAFSYAAEVKAGFKLYKKIKLLAGIGFTQNTARTKSSYILNQFVYKPGTDQRVAMPATTVFLPSLNNNFTTDSLSVKKTDEFYVNYRYRHITLPVGLQYEGNISKNWFWYGAGGVAANFLVETTVMASTHEVKDVSYGHSDDSPFRKVQFSGNVSAGLGKRVSNVISVTAGPEFRGYLNSLLAEPEKALAPQGNPYTIGINMSVNYNLGQK</sequence>
<name>A0ABS7CPM1_9BACT</name>
<evidence type="ECO:0000259" key="2">
    <source>
        <dbReference type="Pfam" id="PF13568"/>
    </source>
</evidence>
<reference evidence="3 4" key="1">
    <citation type="journal article" date="2016" name="Int. J. Syst. Evol. Microbiol.">
        <title>Pontibacter aydingkolensis sp. nov., isolated from soil of a salt lake.</title>
        <authorList>
            <person name="Osman G."/>
            <person name="Zhang T."/>
            <person name="Lou K."/>
            <person name="Gao Y."/>
            <person name="Chang W."/>
            <person name="Lin Q."/>
            <person name="Yang H.M."/>
            <person name="Huo X.D."/>
            <person name="Wang N."/>
        </authorList>
    </citation>
    <scope>NUCLEOTIDE SEQUENCE [LARGE SCALE GENOMIC DNA]</scope>
    <source>
        <strain evidence="3 4">KACC 19255</strain>
    </source>
</reference>
<organism evidence="3 4">
    <name type="scientific">Pontibacter aydingkolensis</name>
    <dbReference type="NCBI Taxonomy" id="1911536"/>
    <lineage>
        <taxon>Bacteria</taxon>
        <taxon>Pseudomonadati</taxon>
        <taxon>Bacteroidota</taxon>
        <taxon>Cytophagia</taxon>
        <taxon>Cytophagales</taxon>
        <taxon>Hymenobacteraceae</taxon>
        <taxon>Pontibacter</taxon>
    </lineage>
</organism>
<feature type="transmembrane region" description="Helical" evidence="1">
    <location>
        <begin position="57"/>
        <end position="76"/>
    </location>
</feature>
<feature type="domain" description="Outer membrane protein beta-barrel" evidence="2">
    <location>
        <begin position="349"/>
        <end position="523"/>
    </location>
</feature>
<evidence type="ECO:0000313" key="4">
    <source>
        <dbReference type="Proteomes" id="UP000813018"/>
    </source>
</evidence>
<accession>A0ABS7CPM1</accession>
<evidence type="ECO:0000313" key="3">
    <source>
        <dbReference type="EMBL" id="MBW7465789.1"/>
    </source>
</evidence>
<keyword evidence="1" id="KW-1133">Transmembrane helix</keyword>
<keyword evidence="1" id="KW-0812">Transmembrane</keyword>
<proteinExistence type="predicted"/>
<dbReference type="RefSeq" id="WP_219875667.1">
    <property type="nucleotide sequence ID" value="NZ_JAHYXK010000001.1"/>
</dbReference>
<dbReference type="InterPro" id="IPR025665">
    <property type="entry name" value="Beta-barrel_OMP_2"/>
</dbReference>
<gene>
    <name evidence="3" type="ORF">K0O23_01825</name>
</gene>
<evidence type="ECO:0000256" key="1">
    <source>
        <dbReference type="SAM" id="Phobius"/>
    </source>
</evidence>
<dbReference type="Proteomes" id="UP000813018">
    <property type="component" value="Unassembled WGS sequence"/>
</dbReference>
<protein>
    <submittedName>
        <fullName evidence="3">PorT family protein</fullName>
    </submittedName>
</protein>
<comment type="caution">
    <text evidence="3">The sequence shown here is derived from an EMBL/GenBank/DDBJ whole genome shotgun (WGS) entry which is preliminary data.</text>
</comment>
<keyword evidence="4" id="KW-1185">Reference proteome</keyword>
<keyword evidence="1" id="KW-0472">Membrane</keyword>
<dbReference type="Pfam" id="PF13568">
    <property type="entry name" value="OMP_b-brl_2"/>
    <property type="match status" value="1"/>
</dbReference>